<dbReference type="EMBL" id="ADVL01000714">
    <property type="protein sequence ID" value="EFH09994.1"/>
    <property type="molecule type" value="Genomic_DNA"/>
</dbReference>
<keyword evidence="1" id="KW-0732">Signal</keyword>
<organism evidence="2 3">
    <name type="scientific">Pseudoroseomonas cervicalis ATCC 49957</name>
    <dbReference type="NCBI Taxonomy" id="525371"/>
    <lineage>
        <taxon>Bacteria</taxon>
        <taxon>Pseudomonadati</taxon>
        <taxon>Pseudomonadota</taxon>
        <taxon>Alphaproteobacteria</taxon>
        <taxon>Acetobacterales</taxon>
        <taxon>Roseomonadaceae</taxon>
        <taxon>Roseomonas</taxon>
    </lineage>
</organism>
<evidence type="ECO:0000313" key="2">
    <source>
        <dbReference type="EMBL" id="EFH09994.1"/>
    </source>
</evidence>
<reference evidence="2 3" key="1">
    <citation type="submission" date="2010-04" db="EMBL/GenBank/DDBJ databases">
        <authorList>
            <person name="Qin X."/>
            <person name="Bachman B."/>
            <person name="Battles P."/>
            <person name="Bell A."/>
            <person name="Bess C."/>
            <person name="Bickham C."/>
            <person name="Chaboub L."/>
            <person name="Chen D."/>
            <person name="Coyle M."/>
            <person name="Deiros D.R."/>
            <person name="Dinh H."/>
            <person name="Forbes L."/>
            <person name="Fowler G."/>
            <person name="Francisco L."/>
            <person name="Fu Q."/>
            <person name="Gubbala S."/>
            <person name="Hale W."/>
            <person name="Han Y."/>
            <person name="Hemphill L."/>
            <person name="Highlander S.K."/>
            <person name="Hirani K."/>
            <person name="Hogues M."/>
            <person name="Jackson L."/>
            <person name="Jakkamsetti A."/>
            <person name="Javaid M."/>
            <person name="Jiang H."/>
            <person name="Korchina V."/>
            <person name="Kovar C."/>
            <person name="Lara F."/>
            <person name="Lee S."/>
            <person name="Mata R."/>
            <person name="Mathew T."/>
            <person name="Moen C."/>
            <person name="Morales K."/>
            <person name="Munidasa M."/>
            <person name="Nazareth L."/>
            <person name="Ngo R."/>
            <person name="Nguyen L."/>
            <person name="Okwuonu G."/>
            <person name="Ongeri F."/>
            <person name="Patil S."/>
            <person name="Petrosino J."/>
            <person name="Pham C."/>
            <person name="Pham P."/>
            <person name="Pu L.-L."/>
            <person name="Puazo M."/>
            <person name="Raj R."/>
            <person name="Reid J."/>
            <person name="Rouhana J."/>
            <person name="Saada N."/>
            <person name="Shang Y."/>
            <person name="Simmons D."/>
            <person name="Thornton R."/>
            <person name="Warren J."/>
            <person name="Weissenberger G."/>
            <person name="Zhang J."/>
            <person name="Zhang L."/>
            <person name="Zhou C."/>
            <person name="Zhu D."/>
            <person name="Muzny D."/>
            <person name="Worley K."/>
            <person name="Gibbs R."/>
        </authorList>
    </citation>
    <scope>NUCLEOTIDE SEQUENCE [LARGE SCALE GENOMIC DNA]</scope>
    <source>
        <strain evidence="2 3">ATCC 49957</strain>
    </source>
</reference>
<evidence type="ECO:0008006" key="4">
    <source>
        <dbReference type="Google" id="ProtNLM"/>
    </source>
</evidence>
<proteinExistence type="predicted"/>
<keyword evidence="3" id="KW-1185">Reference proteome</keyword>
<evidence type="ECO:0000256" key="1">
    <source>
        <dbReference type="SAM" id="SignalP"/>
    </source>
</evidence>
<dbReference type="HOGENOM" id="CLU_1123828_0_0_5"/>
<dbReference type="Proteomes" id="UP000005324">
    <property type="component" value="Unassembled WGS sequence"/>
</dbReference>
<feature type="signal peptide" evidence="1">
    <location>
        <begin position="1"/>
        <end position="19"/>
    </location>
</feature>
<dbReference type="PROSITE" id="PS51257">
    <property type="entry name" value="PROKAR_LIPOPROTEIN"/>
    <property type="match status" value="1"/>
</dbReference>
<protein>
    <recommendedName>
        <fullName evidence="4">Lipoprotein</fullName>
    </recommendedName>
</protein>
<gene>
    <name evidence="2" type="ORF">HMPREF0731_3790</name>
</gene>
<sequence>MRAAGLLLLLALAGCGAPAASPTLGQQRAAQQQQAMDFAQDQLRSCTDRILQNPDNAAAAALFPLHNSGALTVAQLSNPARPTRAEMNRIIAFGQDFQQCWTSISPTMRAVDPGFASIVETNFRENSLIIADMAQGRLSLGDANRRMQAEDAGIKAQTQAHFQRRLAGFVQEHQAELAMRQAQAAASQAEMAAFGMQLQQMGRDINANAQSSLANSSAYRAPTVQGFAPPPNSIVNCFQAGPVVHCR</sequence>
<accession>D5RRS8</accession>
<dbReference type="RefSeq" id="WP_007002820.1">
    <property type="nucleotide sequence ID" value="NZ_GG770777.1"/>
</dbReference>
<comment type="caution">
    <text evidence="2">The sequence shown here is derived from an EMBL/GenBank/DDBJ whole genome shotgun (WGS) entry which is preliminary data.</text>
</comment>
<name>D5RRS8_9PROT</name>
<evidence type="ECO:0000313" key="3">
    <source>
        <dbReference type="Proteomes" id="UP000005324"/>
    </source>
</evidence>
<feature type="chain" id="PRO_5003076113" description="Lipoprotein" evidence="1">
    <location>
        <begin position="20"/>
        <end position="247"/>
    </location>
</feature>
<dbReference type="AlphaFoldDB" id="D5RRS8"/>